<organism evidence="6">
    <name type="scientific">marine sediment metagenome</name>
    <dbReference type="NCBI Taxonomy" id="412755"/>
    <lineage>
        <taxon>unclassified sequences</taxon>
        <taxon>metagenomes</taxon>
        <taxon>ecological metagenomes</taxon>
    </lineage>
</organism>
<dbReference type="PANTHER" id="PTHR42887:SF1">
    <property type="entry name" value="BLR3961 PROTEIN"/>
    <property type="match status" value="1"/>
</dbReference>
<protein>
    <recommendedName>
        <fullName evidence="7">FAD-dependent oxidoreductase 2 FAD binding domain-containing protein</fullName>
    </recommendedName>
</protein>
<evidence type="ECO:0000256" key="3">
    <source>
        <dbReference type="ARBA" id="ARBA00022827"/>
    </source>
</evidence>
<keyword evidence="3" id="KW-0274">FAD</keyword>
<dbReference type="SUPFAM" id="SSF160996">
    <property type="entry name" value="HI0933 insert domain-like"/>
    <property type="match status" value="1"/>
</dbReference>
<dbReference type="Gene3D" id="2.40.30.10">
    <property type="entry name" value="Translation factors"/>
    <property type="match status" value="1"/>
</dbReference>
<evidence type="ECO:0000259" key="5">
    <source>
        <dbReference type="Pfam" id="PF22780"/>
    </source>
</evidence>
<dbReference type="Pfam" id="PF22780">
    <property type="entry name" value="HI0933_like_1st"/>
    <property type="match status" value="1"/>
</dbReference>
<accession>A0A0F9VC12</accession>
<evidence type="ECO:0000313" key="6">
    <source>
        <dbReference type="EMBL" id="KKN71106.1"/>
    </source>
</evidence>
<dbReference type="EMBL" id="LAZR01000390">
    <property type="protein sequence ID" value="KKN71106.1"/>
    <property type="molecule type" value="Genomic_DNA"/>
</dbReference>
<dbReference type="Gene3D" id="3.50.50.60">
    <property type="entry name" value="FAD/NAD(P)-binding domain"/>
    <property type="match status" value="1"/>
</dbReference>
<dbReference type="InterPro" id="IPR023166">
    <property type="entry name" value="BaiN-like_dom_sf"/>
</dbReference>
<keyword evidence="2" id="KW-0285">Flavoprotein</keyword>
<dbReference type="InterPro" id="IPR036188">
    <property type="entry name" value="FAD/NAD-bd_sf"/>
</dbReference>
<dbReference type="InterPro" id="IPR022460">
    <property type="entry name" value="Flavoprotein_PP4765"/>
</dbReference>
<reference evidence="6" key="1">
    <citation type="journal article" date="2015" name="Nature">
        <title>Complex archaea that bridge the gap between prokaryotes and eukaryotes.</title>
        <authorList>
            <person name="Spang A."/>
            <person name="Saw J.H."/>
            <person name="Jorgensen S.L."/>
            <person name="Zaremba-Niedzwiedzka K."/>
            <person name="Martijn J."/>
            <person name="Lind A.E."/>
            <person name="van Eijk R."/>
            <person name="Schleper C."/>
            <person name="Guy L."/>
            <person name="Ettema T.J."/>
        </authorList>
    </citation>
    <scope>NUCLEOTIDE SEQUENCE</scope>
</reference>
<comment type="cofactor">
    <cofactor evidence="1">
        <name>FAD</name>
        <dbReference type="ChEBI" id="CHEBI:57692"/>
    </cofactor>
</comment>
<evidence type="ECO:0000256" key="2">
    <source>
        <dbReference type="ARBA" id="ARBA00022630"/>
    </source>
</evidence>
<proteinExistence type="predicted"/>
<evidence type="ECO:0000259" key="4">
    <source>
        <dbReference type="Pfam" id="PF03486"/>
    </source>
</evidence>
<dbReference type="NCBIfam" id="TIGR00275">
    <property type="entry name" value="aminoacetone oxidase family FAD-binding enzyme"/>
    <property type="match status" value="1"/>
</dbReference>
<comment type="caution">
    <text evidence="6">The sequence shown here is derived from an EMBL/GenBank/DDBJ whole genome shotgun (WGS) entry which is preliminary data.</text>
</comment>
<dbReference type="PANTHER" id="PTHR42887">
    <property type="entry name" value="OS12G0638800 PROTEIN"/>
    <property type="match status" value="1"/>
</dbReference>
<feature type="domain" description="RsdA/BaiN/AoA(So)-like Rossmann fold-like" evidence="4">
    <location>
        <begin position="12"/>
        <end position="391"/>
    </location>
</feature>
<dbReference type="InterPro" id="IPR057661">
    <property type="entry name" value="RsdA/BaiN/AoA(So)_Rossmann"/>
</dbReference>
<gene>
    <name evidence="6" type="ORF">LCGC14_0424190</name>
</gene>
<evidence type="ECO:0008006" key="7">
    <source>
        <dbReference type="Google" id="ProtNLM"/>
    </source>
</evidence>
<evidence type="ECO:0000256" key="1">
    <source>
        <dbReference type="ARBA" id="ARBA00001974"/>
    </source>
</evidence>
<dbReference type="InterPro" id="IPR055178">
    <property type="entry name" value="RsdA/BaiN/AoA(So)-like_dom"/>
</dbReference>
<dbReference type="NCBIfam" id="TIGR03862">
    <property type="entry name" value="flavo_PP4765"/>
    <property type="match status" value="1"/>
</dbReference>
<dbReference type="Pfam" id="PF03486">
    <property type="entry name" value="HI0933_like"/>
    <property type="match status" value="1"/>
</dbReference>
<dbReference type="PRINTS" id="PR00420">
    <property type="entry name" value="RNGMNOXGNASE"/>
</dbReference>
<sequence>MTSNIFPARRGVVIGAGPAGLMAAEMMAAAGLSVTVCDHKPSVARKLLMAGKSGLNITKAEERTKFLNAFTTAKGPLEPILNSFDAPAVQGWAEELGQNLFTGTTGRVFPTVMKASPLLRAWLARLSDEGVDLKTRWRWTGWDDGTPVFDTPDGMQHLPVDVTVLAMGGASWSRLGATGAWALPLRDAGVDIAPFAPANAGIAMKWSAHMGAHFGAALKGIGLKSGTYRSRGEAVISARGLEGGGIYTVSRGLREGHPLMLDLLPDQTREALTEKLAKPRGKMSLANYLRKTLKLDVAKIALLQEMARPLPGDAADLAKLLKALPVKHAGLRPLDEAISTAGGVKFDAVDDGLMLRARPGVFVAGEMLDWEAPTGGYLISACLATGRWAGQHAAAWAQRD</sequence>
<dbReference type="InterPro" id="IPR004792">
    <property type="entry name" value="BaiN-like"/>
</dbReference>
<feature type="domain" description="RsdA/BaiN/AoA(So)-like insert" evidence="5">
    <location>
        <begin position="197"/>
        <end position="339"/>
    </location>
</feature>
<dbReference type="AlphaFoldDB" id="A0A0F9VC12"/>
<dbReference type="SUPFAM" id="SSF51905">
    <property type="entry name" value="FAD/NAD(P)-binding domain"/>
    <property type="match status" value="1"/>
</dbReference>
<dbReference type="Gene3D" id="1.10.8.260">
    <property type="entry name" value="HI0933 insert domain-like"/>
    <property type="match status" value="1"/>
</dbReference>
<name>A0A0F9VC12_9ZZZZ</name>